<name>A0A2T3AAA2_9PEZI</name>
<evidence type="ECO:0000256" key="6">
    <source>
        <dbReference type="SAM" id="Phobius"/>
    </source>
</evidence>
<sequence>MSLFQSIGSYDNLDEPTPFFAKKAAIYGFVITFLTISSISASLRLFIRFFVSRCPGWDDYFIILIFLITDLLWTIVVKHGLGTHFALMTISQMEDFIYMFWWCNACYNMSMAAIKLSLLFQYLRLLSDHPGSESAQPKLLRIAIYVLIVITSIWGIIYSVLAWVPCVPVYADWDFTASASRYGYGSDDKDVFAQTFMIHGACNMAIDVAIFSLPLFSRSMWATAGRARQSRIAMLSLYILGIISVVCSIYRFVSIVQHKAATSPTFDPTWYGATAIVLSIIEVDIATTMASLPVFWPYLRRNIDRIMITHEVEV</sequence>
<keyword evidence="3 6" id="KW-1133">Transmembrane helix</keyword>
<dbReference type="Proteomes" id="UP000241462">
    <property type="component" value="Unassembled WGS sequence"/>
</dbReference>
<feature type="domain" description="Rhodopsin" evidence="7">
    <location>
        <begin position="43"/>
        <end position="301"/>
    </location>
</feature>
<evidence type="ECO:0000256" key="3">
    <source>
        <dbReference type="ARBA" id="ARBA00022989"/>
    </source>
</evidence>
<feature type="transmembrane region" description="Helical" evidence="6">
    <location>
        <begin position="59"/>
        <end position="76"/>
    </location>
</feature>
<dbReference type="InParanoid" id="A0A2T3AAA2"/>
<evidence type="ECO:0000256" key="2">
    <source>
        <dbReference type="ARBA" id="ARBA00022692"/>
    </source>
</evidence>
<feature type="transmembrane region" description="Helical" evidence="6">
    <location>
        <begin position="191"/>
        <end position="211"/>
    </location>
</feature>
<feature type="transmembrane region" description="Helical" evidence="6">
    <location>
        <begin position="273"/>
        <end position="299"/>
    </location>
</feature>
<feature type="non-terminal residue" evidence="8">
    <location>
        <position position="314"/>
    </location>
</feature>
<accession>A0A2T3AAA2</accession>
<keyword evidence="9" id="KW-1185">Reference proteome</keyword>
<proteinExistence type="inferred from homology"/>
<evidence type="ECO:0000256" key="1">
    <source>
        <dbReference type="ARBA" id="ARBA00004141"/>
    </source>
</evidence>
<feature type="transmembrane region" description="Helical" evidence="6">
    <location>
        <begin position="232"/>
        <end position="253"/>
    </location>
</feature>
<dbReference type="GO" id="GO:0016020">
    <property type="term" value="C:membrane"/>
    <property type="evidence" value="ECO:0007669"/>
    <property type="project" value="UniProtKB-SubCell"/>
</dbReference>
<dbReference type="PANTHER" id="PTHR33048">
    <property type="entry name" value="PTH11-LIKE INTEGRAL MEMBRANE PROTEIN (AFU_ORTHOLOGUE AFUA_5G11245)"/>
    <property type="match status" value="1"/>
</dbReference>
<dbReference type="AlphaFoldDB" id="A0A2T3AAA2"/>
<dbReference type="OrthoDB" id="61113at2759"/>
<evidence type="ECO:0000256" key="4">
    <source>
        <dbReference type="ARBA" id="ARBA00023136"/>
    </source>
</evidence>
<dbReference type="PANTHER" id="PTHR33048:SF47">
    <property type="entry name" value="INTEGRAL MEMBRANE PROTEIN-RELATED"/>
    <property type="match status" value="1"/>
</dbReference>
<dbReference type="EMBL" id="KZ678427">
    <property type="protein sequence ID" value="PSR88581.1"/>
    <property type="molecule type" value="Genomic_DNA"/>
</dbReference>
<organism evidence="8 9">
    <name type="scientific">Coniella lustricola</name>
    <dbReference type="NCBI Taxonomy" id="2025994"/>
    <lineage>
        <taxon>Eukaryota</taxon>
        <taxon>Fungi</taxon>
        <taxon>Dikarya</taxon>
        <taxon>Ascomycota</taxon>
        <taxon>Pezizomycotina</taxon>
        <taxon>Sordariomycetes</taxon>
        <taxon>Sordariomycetidae</taxon>
        <taxon>Diaporthales</taxon>
        <taxon>Schizoparmaceae</taxon>
        <taxon>Coniella</taxon>
    </lineage>
</organism>
<comment type="similarity">
    <text evidence="5">Belongs to the SAT4 family.</text>
</comment>
<feature type="transmembrane region" description="Helical" evidence="6">
    <location>
        <begin position="24"/>
        <end position="47"/>
    </location>
</feature>
<dbReference type="Pfam" id="PF20684">
    <property type="entry name" value="Fung_rhodopsin"/>
    <property type="match status" value="1"/>
</dbReference>
<keyword evidence="4 6" id="KW-0472">Membrane</keyword>
<dbReference type="InterPro" id="IPR052337">
    <property type="entry name" value="SAT4-like"/>
</dbReference>
<keyword evidence="2 6" id="KW-0812">Transmembrane</keyword>
<evidence type="ECO:0000256" key="5">
    <source>
        <dbReference type="ARBA" id="ARBA00038359"/>
    </source>
</evidence>
<dbReference type="InterPro" id="IPR049326">
    <property type="entry name" value="Rhodopsin_dom_fungi"/>
</dbReference>
<evidence type="ECO:0000313" key="8">
    <source>
        <dbReference type="EMBL" id="PSR88581.1"/>
    </source>
</evidence>
<feature type="transmembrane region" description="Helical" evidence="6">
    <location>
        <begin position="144"/>
        <end position="171"/>
    </location>
</feature>
<evidence type="ECO:0000313" key="9">
    <source>
        <dbReference type="Proteomes" id="UP000241462"/>
    </source>
</evidence>
<gene>
    <name evidence="8" type="ORF">BD289DRAFT_498805</name>
</gene>
<protein>
    <recommendedName>
        <fullName evidence="7">Rhodopsin domain-containing protein</fullName>
    </recommendedName>
</protein>
<reference evidence="8 9" key="1">
    <citation type="journal article" date="2018" name="Mycol. Prog.">
        <title>Coniella lustricola, a new species from submerged detritus.</title>
        <authorList>
            <person name="Raudabaugh D.B."/>
            <person name="Iturriaga T."/>
            <person name="Carver A."/>
            <person name="Mondo S."/>
            <person name="Pangilinan J."/>
            <person name="Lipzen A."/>
            <person name="He G."/>
            <person name="Amirebrahimi M."/>
            <person name="Grigoriev I.V."/>
            <person name="Miller A.N."/>
        </authorList>
    </citation>
    <scope>NUCLEOTIDE SEQUENCE [LARGE SCALE GENOMIC DNA]</scope>
    <source>
        <strain evidence="8 9">B22-T-1</strain>
    </source>
</reference>
<feature type="transmembrane region" description="Helical" evidence="6">
    <location>
        <begin position="96"/>
        <end position="123"/>
    </location>
</feature>
<comment type="subcellular location">
    <subcellularLocation>
        <location evidence="1">Membrane</location>
        <topology evidence="1">Multi-pass membrane protein</topology>
    </subcellularLocation>
</comment>
<evidence type="ECO:0000259" key="7">
    <source>
        <dbReference type="Pfam" id="PF20684"/>
    </source>
</evidence>